<keyword evidence="9" id="KW-1185">Reference proteome</keyword>
<dbReference type="eggNOG" id="COG0515">
    <property type="taxonomic scope" value="Bacteria"/>
</dbReference>
<proteinExistence type="predicted"/>
<keyword evidence="4 6" id="KW-0067">ATP-binding</keyword>
<dbReference type="Proteomes" id="UP000054010">
    <property type="component" value="Unassembled WGS sequence"/>
</dbReference>
<dbReference type="PROSITE" id="PS50082">
    <property type="entry name" value="WD_REPEATS_2"/>
    <property type="match status" value="7"/>
</dbReference>
<evidence type="ECO:0000256" key="2">
    <source>
        <dbReference type="ARBA" id="ARBA00022737"/>
    </source>
</evidence>
<feature type="repeat" description="WD" evidence="5">
    <location>
        <begin position="716"/>
        <end position="757"/>
    </location>
</feature>
<dbReference type="InterPro" id="IPR013783">
    <property type="entry name" value="Ig-like_fold"/>
</dbReference>
<evidence type="ECO:0000256" key="4">
    <source>
        <dbReference type="ARBA" id="ARBA00022840"/>
    </source>
</evidence>
<dbReference type="InterPro" id="IPR020472">
    <property type="entry name" value="WD40_PAC1"/>
</dbReference>
<dbReference type="InterPro" id="IPR001680">
    <property type="entry name" value="WD40_rpt"/>
</dbReference>
<dbReference type="Pfam" id="PF00400">
    <property type="entry name" value="WD40"/>
    <property type="match status" value="6"/>
</dbReference>
<organism evidence="8 9">
    <name type="scientific">Oscillochloris trichoides DG-6</name>
    <dbReference type="NCBI Taxonomy" id="765420"/>
    <lineage>
        <taxon>Bacteria</taxon>
        <taxon>Bacillati</taxon>
        <taxon>Chloroflexota</taxon>
        <taxon>Chloroflexia</taxon>
        <taxon>Chloroflexales</taxon>
        <taxon>Chloroflexineae</taxon>
        <taxon>Oscillochloridaceae</taxon>
        <taxon>Oscillochloris</taxon>
    </lineage>
</organism>
<feature type="repeat" description="WD" evidence="5">
    <location>
        <begin position="641"/>
        <end position="673"/>
    </location>
</feature>
<feature type="repeat" description="WD" evidence="5">
    <location>
        <begin position="674"/>
        <end position="715"/>
    </location>
</feature>
<reference evidence="8 9" key="1">
    <citation type="journal article" date="2011" name="J. Bacteriol.">
        <title>Draft genome sequence of the anoxygenic filamentous phototrophic bacterium Oscillochloris trichoides subsp. DG-6.</title>
        <authorList>
            <person name="Kuznetsov B.B."/>
            <person name="Ivanovsky R.N."/>
            <person name="Keppen O.I."/>
            <person name="Sukhacheva M.V."/>
            <person name="Bumazhkin B.K."/>
            <person name="Patutina E.O."/>
            <person name="Beletsky A.V."/>
            <person name="Mardanov A.V."/>
            <person name="Baslerov R.V."/>
            <person name="Panteleeva A.N."/>
            <person name="Kolganova T.V."/>
            <person name="Ravin N.V."/>
            <person name="Skryabin K.G."/>
        </authorList>
    </citation>
    <scope>NUCLEOTIDE SEQUENCE [LARGE SCALE GENOMIC DNA]</scope>
    <source>
        <strain evidence="8 9">DG-6</strain>
    </source>
</reference>
<protein>
    <submittedName>
        <fullName evidence="8">Serine/threonine protein kinase</fullName>
    </submittedName>
</protein>
<dbReference type="PANTHER" id="PTHR44019">
    <property type="entry name" value="WD REPEAT-CONTAINING PROTEIN 55"/>
    <property type="match status" value="1"/>
</dbReference>
<dbReference type="Gene3D" id="1.10.510.10">
    <property type="entry name" value="Transferase(Phosphotransferase) domain 1"/>
    <property type="match status" value="1"/>
</dbReference>
<feature type="domain" description="Protein kinase" evidence="7">
    <location>
        <begin position="20"/>
        <end position="290"/>
    </location>
</feature>
<feature type="repeat" description="WD" evidence="5">
    <location>
        <begin position="507"/>
        <end position="548"/>
    </location>
</feature>
<dbReference type="SUPFAM" id="SSF50978">
    <property type="entry name" value="WD40 repeat-like"/>
    <property type="match status" value="1"/>
</dbReference>
<dbReference type="GO" id="GO:0005524">
    <property type="term" value="F:ATP binding"/>
    <property type="evidence" value="ECO:0007669"/>
    <property type="project" value="UniProtKB-UniRule"/>
</dbReference>
<sequence length="790" mass="86628">MPAPDAELLPGERIGTGGRYVVERSIGQGGFGQAYLVRDQQLGRFCVAKRQVPNPAWSARIREQAYSNFRREAQLLSTLNTPGHPNIPEIFEYLPELHCLVMKYVEGRDLGWVLHGRGGKLPLDEGLAIIREVCSALAYMHSRSPEPVLHRDIKPSNILIDSEGRVWVIDFGLSKATPVDSNLTNTVETQMAGTFGFTPPEQWRGEAVPRSDIYALCATLHMTISGFQPTMDRDDMDDFLAGKYAPFPPVRSIDPNIPPLVEAIIRKGMAFDPAQRPTAAQLLAALDTLLNPKARADLQSPDGAALADEPALAHWAEAHWEAAALWLYGSLADQVTRLWGKNRLAADMRAITERNATDQHAGLDELLTLLDPEGYAAALPQLTADRQSIDFGQLGSEDRREVVLQLTNNGRRYVRVEILAPRWVMASTLTVALPPGRQQRIRITADMRRTNEAGRLRDALIMRDRSGTTFRIELEVRLSRWGAMLQMISGTRRINWEGGEVRQIRQIVAHRSGVWALDVSPDGRQIASGGWDQRVRIWRTADGAAEEVLDDHGGNVLSVAYSHDGRFLLAGGNSDQIKLWAIRNRRIVQVINSQQGYQESVFFSSDGQLMIAHGGDGSIGVWRLRDGSLVQRLQPNVGGQTISLHPDGRSVAIGCADSSVRLWAIGEQKPAAVLTGLRGGVNCLVHSHSGGVLVGGDGTGVVRIWDLDTHSVRQELRGHQNAVRSVAIHPDGQTVVSAGVDSTIRIWRVSDGAVLQVLNGHAGSVLRVAFSPDGDLLISGGVDGTIRMWQ</sequence>
<dbReference type="PROSITE" id="PS50294">
    <property type="entry name" value="WD_REPEATS_REGION"/>
    <property type="match status" value="4"/>
</dbReference>
<keyword evidence="3 6" id="KW-0547">Nucleotide-binding</keyword>
<feature type="repeat" description="WD" evidence="5">
    <location>
        <begin position="591"/>
        <end position="632"/>
    </location>
</feature>
<evidence type="ECO:0000313" key="8">
    <source>
        <dbReference type="EMBL" id="EFO79083.1"/>
    </source>
</evidence>
<dbReference type="SMART" id="SM00220">
    <property type="entry name" value="S_TKc"/>
    <property type="match status" value="1"/>
</dbReference>
<dbReference type="Gene3D" id="3.30.200.20">
    <property type="entry name" value="Phosphorylase Kinase, domain 1"/>
    <property type="match status" value="1"/>
</dbReference>
<dbReference type="STRING" id="765420.OSCT_3048"/>
<dbReference type="PROSITE" id="PS50011">
    <property type="entry name" value="PROTEIN_KINASE_DOM"/>
    <property type="match status" value="1"/>
</dbReference>
<dbReference type="HOGENOM" id="CLU_000288_135_4_0"/>
<keyword evidence="2" id="KW-0677">Repeat</keyword>
<keyword evidence="1 5" id="KW-0853">WD repeat</keyword>
<dbReference type="SUPFAM" id="SSF56112">
    <property type="entry name" value="Protein kinase-like (PK-like)"/>
    <property type="match status" value="1"/>
</dbReference>
<evidence type="ECO:0000256" key="5">
    <source>
        <dbReference type="PROSITE-ProRule" id="PRU00221"/>
    </source>
</evidence>
<gene>
    <name evidence="8" type="ORF">OSCT_3048</name>
</gene>
<dbReference type="PROSITE" id="PS00107">
    <property type="entry name" value="PROTEIN_KINASE_ATP"/>
    <property type="match status" value="1"/>
</dbReference>
<dbReference type="CDD" id="cd00200">
    <property type="entry name" value="WD40"/>
    <property type="match status" value="1"/>
</dbReference>
<dbReference type="PRINTS" id="PR00320">
    <property type="entry name" value="GPROTEINBRPT"/>
</dbReference>
<feature type="repeat" description="WD" evidence="5">
    <location>
        <begin position="549"/>
        <end position="590"/>
    </location>
</feature>
<dbReference type="InterPro" id="IPR036322">
    <property type="entry name" value="WD40_repeat_dom_sf"/>
</dbReference>
<dbReference type="Gene3D" id="2.60.40.10">
    <property type="entry name" value="Immunoglobulins"/>
    <property type="match status" value="1"/>
</dbReference>
<dbReference type="Gene3D" id="2.130.10.10">
    <property type="entry name" value="YVTN repeat-like/Quinoprotein amine dehydrogenase"/>
    <property type="match status" value="2"/>
</dbReference>
<keyword evidence="8" id="KW-0723">Serine/threonine-protein kinase</keyword>
<dbReference type="InterPro" id="IPR011009">
    <property type="entry name" value="Kinase-like_dom_sf"/>
</dbReference>
<evidence type="ECO:0000313" key="9">
    <source>
        <dbReference type="Proteomes" id="UP000054010"/>
    </source>
</evidence>
<dbReference type="GO" id="GO:0004674">
    <property type="term" value="F:protein serine/threonine kinase activity"/>
    <property type="evidence" value="ECO:0007669"/>
    <property type="project" value="UniProtKB-KW"/>
</dbReference>
<evidence type="ECO:0000256" key="3">
    <source>
        <dbReference type="ARBA" id="ARBA00022741"/>
    </source>
</evidence>
<name>E1II97_9CHLR</name>
<evidence type="ECO:0000259" key="7">
    <source>
        <dbReference type="PROSITE" id="PS50011"/>
    </source>
</evidence>
<dbReference type="InterPro" id="IPR050505">
    <property type="entry name" value="WDR55/POC1"/>
</dbReference>
<dbReference type="SMART" id="SM00320">
    <property type="entry name" value="WD40"/>
    <property type="match status" value="7"/>
</dbReference>
<dbReference type="InterPro" id="IPR000719">
    <property type="entry name" value="Prot_kinase_dom"/>
</dbReference>
<evidence type="ECO:0000256" key="6">
    <source>
        <dbReference type="PROSITE-ProRule" id="PRU10141"/>
    </source>
</evidence>
<dbReference type="EMBL" id="ADVR01000130">
    <property type="protein sequence ID" value="EFO79083.1"/>
    <property type="molecule type" value="Genomic_DNA"/>
</dbReference>
<dbReference type="PANTHER" id="PTHR44019:SF8">
    <property type="entry name" value="POC1 CENTRIOLAR PROTEIN HOMOLOG"/>
    <property type="match status" value="1"/>
</dbReference>
<dbReference type="InterPro" id="IPR008271">
    <property type="entry name" value="Ser/Thr_kinase_AS"/>
</dbReference>
<dbReference type="eggNOG" id="COG2319">
    <property type="taxonomic scope" value="Bacteria"/>
</dbReference>
<dbReference type="Pfam" id="PF00069">
    <property type="entry name" value="Pkinase"/>
    <property type="match status" value="1"/>
</dbReference>
<feature type="binding site" evidence="6">
    <location>
        <position position="49"/>
    </location>
    <ligand>
        <name>ATP</name>
        <dbReference type="ChEBI" id="CHEBI:30616"/>
    </ligand>
</feature>
<comment type="caution">
    <text evidence="8">The sequence shown here is derived from an EMBL/GenBank/DDBJ whole genome shotgun (WGS) entry which is preliminary data.</text>
</comment>
<dbReference type="CDD" id="cd14014">
    <property type="entry name" value="STKc_PknB_like"/>
    <property type="match status" value="1"/>
</dbReference>
<dbReference type="InterPro" id="IPR015943">
    <property type="entry name" value="WD40/YVTN_repeat-like_dom_sf"/>
</dbReference>
<evidence type="ECO:0000256" key="1">
    <source>
        <dbReference type="ARBA" id="ARBA00022574"/>
    </source>
</evidence>
<keyword evidence="8" id="KW-0418">Kinase</keyword>
<dbReference type="InterPro" id="IPR017441">
    <property type="entry name" value="Protein_kinase_ATP_BS"/>
</dbReference>
<dbReference type="PROSITE" id="PS00108">
    <property type="entry name" value="PROTEIN_KINASE_ST"/>
    <property type="match status" value="1"/>
</dbReference>
<dbReference type="AlphaFoldDB" id="E1II97"/>
<feature type="repeat" description="WD" evidence="5">
    <location>
        <begin position="758"/>
        <end position="790"/>
    </location>
</feature>
<accession>E1II97</accession>
<keyword evidence="8" id="KW-0808">Transferase</keyword>